<dbReference type="Gene3D" id="3.30.420.10">
    <property type="entry name" value="Ribonuclease H-like superfamily/Ribonuclease H"/>
    <property type="match status" value="1"/>
</dbReference>
<dbReference type="FunFam" id="3.30.420.10:FF:000032">
    <property type="entry name" value="Retrovirus-related Pol polyprotein from transposon 297-like Protein"/>
    <property type="match status" value="1"/>
</dbReference>
<evidence type="ECO:0000259" key="13">
    <source>
        <dbReference type="PROSITE" id="PS50013"/>
    </source>
</evidence>
<evidence type="ECO:0000256" key="4">
    <source>
        <dbReference type="ARBA" id="ARBA00022801"/>
    </source>
</evidence>
<name>A0A8H6YQE8_9AGAR</name>
<evidence type="ECO:0000256" key="8">
    <source>
        <dbReference type="ARBA" id="ARBA00022918"/>
    </source>
</evidence>
<dbReference type="EMBL" id="JACAZI010000003">
    <property type="protein sequence ID" value="KAF7365343.1"/>
    <property type="molecule type" value="Genomic_DNA"/>
</dbReference>
<dbReference type="GO" id="GO:0046872">
    <property type="term" value="F:metal ion binding"/>
    <property type="evidence" value="ECO:0007669"/>
    <property type="project" value="UniProtKB-KW"/>
</dbReference>
<dbReference type="AlphaFoldDB" id="A0A8H6YQE8"/>
<keyword evidence="1" id="KW-0645">Protease</keyword>
<keyword evidence="11" id="KW-0233">DNA recombination</keyword>
<dbReference type="GO" id="GO:0003887">
    <property type="term" value="F:DNA-directed DNA polymerase activity"/>
    <property type="evidence" value="ECO:0007669"/>
    <property type="project" value="UniProtKB-KW"/>
</dbReference>
<dbReference type="GO" id="GO:0006508">
    <property type="term" value="P:proteolysis"/>
    <property type="evidence" value="ECO:0007669"/>
    <property type="project" value="UniProtKB-KW"/>
</dbReference>
<dbReference type="GO" id="GO:0004190">
    <property type="term" value="F:aspartic-type endopeptidase activity"/>
    <property type="evidence" value="ECO:0007669"/>
    <property type="project" value="UniProtKB-KW"/>
</dbReference>
<evidence type="ECO:0000256" key="7">
    <source>
        <dbReference type="ARBA" id="ARBA00022908"/>
    </source>
</evidence>
<evidence type="ECO:0000256" key="2">
    <source>
        <dbReference type="ARBA" id="ARBA00022723"/>
    </source>
</evidence>
<accession>A0A8H6YQE8</accession>
<keyword evidence="9" id="KW-0548">Nucleotidyltransferase</keyword>
<dbReference type="InterPro" id="IPR036397">
    <property type="entry name" value="RNaseH_sf"/>
</dbReference>
<dbReference type="InterPro" id="IPR050951">
    <property type="entry name" value="Retrovirus_Pol_polyprotein"/>
</dbReference>
<dbReference type="Proteomes" id="UP000620124">
    <property type="component" value="Unassembled WGS sequence"/>
</dbReference>
<dbReference type="PROSITE" id="PS50994">
    <property type="entry name" value="INTEGRASE"/>
    <property type="match status" value="1"/>
</dbReference>
<dbReference type="GO" id="GO:0015074">
    <property type="term" value="P:DNA integration"/>
    <property type="evidence" value="ECO:0007669"/>
    <property type="project" value="UniProtKB-KW"/>
</dbReference>
<keyword evidence="3" id="KW-0064">Aspartyl protease</keyword>
<evidence type="ECO:0000256" key="9">
    <source>
        <dbReference type="ARBA" id="ARBA00022932"/>
    </source>
</evidence>
<dbReference type="PROSITE" id="PS50013">
    <property type="entry name" value="CHROMO_2"/>
    <property type="match status" value="1"/>
</dbReference>
<feature type="domain" description="Chromo" evidence="13">
    <location>
        <begin position="564"/>
        <end position="599"/>
    </location>
</feature>
<keyword evidence="9" id="KW-0239">DNA-directed DNA polymerase</keyword>
<dbReference type="Pfam" id="PF24626">
    <property type="entry name" value="SH3_Tf2-1"/>
    <property type="match status" value="1"/>
</dbReference>
<dbReference type="InterPro" id="IPR016197">
    <property type="entry name" value="Chromo-like_dom_sf"/>
</dbReference>
<comment type="caution">
    <text evidence="15">The sequence shown here is derived from an EMBL/GenBank/DDBJ whole genome shotgun (WGS) entry which is preliminary data.</text>
</comment>
<protein>
    <submittedName>
        <fullName evidence="15">Retrovirus-related Pol polyprotein from transposon opus</fullName>
    </submittedName>
</protein>
<evidence type="ECO:0000313" key="16">
    <source>
        <dbReference type="Proteomes" id="UP000620124"/>
    </source>
</evidence>
<dbReference type="OrthoDB" id="3245961at2759"/>
<evidence type="ECO:0000313" key="15">
    <source>
        <dbReference type="EMBL" id="KAF7365343.1"/>
    </source>
</evidence>
<evidence type="ECO:0000256" key="1">
    <source>
        <dbReference type="ARBA" id="ARBA00022670"/>
    </source>
</evidence>
<keyword evidence="2" id="KW-0479">Metal-binding</keyword>
<dbReference type="SUPFAM" id="SSF53098">
    <property type="entry name" value="Ribonuclease H-like"/>
    <property type="match status" value="1"/>
</dbReference>
<dbReference type="GO" id="GO:0003723">
    <property type="term" value="F:RNA binding"/>
    <property type="evidence" value="ECO:0007669"/>
    <property type="project" value="UniProtKB-KW"/>
</dbReference>
<keyword evidence="10" id="KW-0238">DNA-binding</keyword>
<proteinExistence type="predicted"/>
<dbReference type="InterPro" id="IPR012337">
    <property type="entry name" value="RNaseH-like_sf"/>
</dbReference>
<reference evidence="15" key="1">
    <citation type="submission" date="2020-05" db="EMBL/GenBank/DDBJ databases">
        <title>Mycena genomes resolve the evolution of fungal bioluminescence.</title>
        <authorList>
            <person name="Tsai I.J."/>
        </authorList>
    </citation>
    <scope>NUCLEOTIDE SEQUENCE</scope>
    <source>
        <strain evidence="15">CCC161011</strain>
    </source>
</reference>
<feature type="region of interest" description="Disordered" evidence="12">
    <location>
        <begin position="543"/>
        <end position="562"/>
    </location>
</feature>
<organism evidence="15 16">
    <name type="scientific">Mycena venus</name>
    <dbReference type="NCBI Taxonomy" id="2733690"/>
    <lineage>
        <taxon>Eukaryota</taxon>
        <taxon>Fungi</taxon>
        <taxon>Dikarya</taxon>
        <taxon>Basidiomycota</taxon>
        <taxon>Agaricomycotina</taxon>
        <taxon>Agaricomycetes</taxon>
        <taxon>Agaricomycetidae</taxon>
        <taxon>Agaricales</taxon>
        <taxon>Marasmiineae</taxon>
        <taxon>Mycenaceae</taxon>
        <taxon>Mycena</taxon>
    </lineage>
</organism>
<keyword evidence="7" id="KW-0229">DNA integration</keyword>
<keyword evidence="5" id="KW-0460">Magnesium</keyword>
<dbReference type="GO" id="GO:0006338">
    <property type="term" value="P:chromatin remodeling"/>
    <property type="evidence" value="ECO:0007669"/>
    <property type="project" value="UniProtKB-ARBA"/>
</dbReference>
<evidence type="ECO:0000256" key="5">
    <source>
        <dbReference type="ARBA" id="ARBA00022842"/>
    </source>
</evidence>
<dbReference type="GO" id="GO:0005634">
    <property type="term" value="C:nucleus"/>
    <property type="evidence" value="ECO:0007669"/>
    <property type="project" value="UniProtKB-ARBA"/>
</dbReference>
<dbReference type="PANTHER" id="PTHR37984:SF5">
    <property type="entry name" value="PROTEIN NYNRIN-LIKE"/>
    <property type="match status" value="1"/>
</dbReference>
<dbReference type="Gene3D" id="2.40.50.40">
    <property type="match status" value="1"/>
</dbReference>
<feature type="domain" description="Integrase catalytic" evidence="14">
    <location>
        <begin position="249"/>
        <end position="408"/>
    </location>
</feature>
<dbReference type="InterPro" id="IPR056924">
    <property type="entry name" value="SH3_Tf2-1"/>
</dbReference>
<keyword evidence="4" id="KW-0378">Hydrolase</keyword>
<dbReference type="Gene3D" id="1.10.340.70">
    <property type="match status" value="1"/>
</dbReference>
<gene>
    <name evidence="15" type="ORF">MVEN_00406300</name>
</gene>
<dbReference type="CDD" id="cd00024">
    <property type="entry name" value="CD_CSD"/>
    <property type="match status" value="1"/>
</dbReference>
<evidence type="ECO:0000256" key="6">
    <source>
        <dbReference type="ARBA" id="ARBA00022884"/>
    </source>
</evidence>
<dbReference type="GO" id="GO:0003964">
    <property type="term" value="F:RNA-directed DNA polymerase activity"/>
    <property type="evidence" value="ECO:0007669"/>
    <property type="project" value="UniProtKB-KW"/>
</dbReference>
<dbReference type="PANTHER" id="PTHR37984">
    <property type="entry name" value="PROTEIN CBG26694"/>
    <property type="match status" value="1"/>
</dbReference>
<dbReference type="GO" id="GO:0006310">
    <property type="term" value="P:DNA recombination"/>
    <property type="evidence" value="ECO:0007669"/>
    <property type="project" value="UniProtKB-KW"/>
</dbReference>
<evidence type="ECO:0000256" key="3">
    <source>
        <dbReference type="ARBA" id="ARBA00022750"/>
    </source>
</evidence>
<dbReference type="SUPFAM" id="SSF54160">
    <property type="entry name" value="Chromo domain-like"/>
    <property type="match status" value="1"/>
</dbReference>
<dbReference type="InterPro" id="IPR041588">
    <property type="entry name" value="Integrase_H2C2"/>
</dbReference>
<dbReference type="GO" id="GO:0003677">
    <property type="term" value="F:DNA binding"/>
    <property type="evidence" value="ECO:0007669"/>
    <property type="project" value="UniProtKB-KW"/>
</dbReference>
<sequence length="599" mass="68948">MSNNLMDAQEEWLERTPAAKATFMAWTLQEALENERSAFAMTRSQKKMGEVIVPPVAEAPVETGGGIGAKLEGSEIGARLEDSESQAKVEEDELDVLEPTAEYWGAVNPPPNIHIGMDDAYRKSWVEAYQKDNEFKRLWADPDVAKGRWKPGQRFFRSDGDLLFFRDADYQPRLCVPETKRKEVLVEAHEAPLESAHVSPERLWSKISSKFYWRRMKLDIEDFASTCDICQKTKHRNFTRYGYLTPNPIPTRPYESISLDLIVNLPWSGEFNAILVVVDRLTKHASFIPTTSGLTAQGFADLFVSHTVSRFGLPDSIIADRDPRWTSDFWAAVTAAIKTKMSLSSSHHPQHDGQTENVNRQLETMLRAYVRKDRADWADWLKLMEFAYNSNVHASIGTTPFFLLYGFHPKAPLDFLLPNEPGAAESYGMRKEASAYLEQLHIHRENARLAIARAQHDQAKYYNRGRREVPEFKVGARVLVNPHSLEWVESKGEGAKLVQRWIGPFEVLQKINPRTYRLRLDDRYPGLPVFNLDHLKPYKESPAEFGGRSALPDSRNDRTESEEWEVEKIVGKRYDKRKKQDVWLVRWKGYRPQFDSWQT</sequence>
<evidence type="ECO:0000256" key="11">
    <source>
        <dbReference type="ARBA" id="ARBA00023172"/>
    </source>
</evidence>
<keyword evidence="9" id="KW-0808">Transferase</keyword>
<dbReference type="InterPro" id="IPR001584">
    <property type="entry name" value="Integrase_cat-core"/>
</dbReference>
<dbReference type="InterPro" id="IPR000953">
    <property type="entry name" value="Chromo/chromo_shadow_dom"/>
</dbReference>
<evidence type="ECO:0000256" key="12">
    <source>
        <dbReference type="SAM" id="MobiDB-lite"/>
    </source>
</evidence>
<keyword evidence="16" id="KW-1185">Reference proteome</keyword>
<keyword evidence="8" id="KW-0695">RNA-directed DNA polymerase</keyword>
<evidence type="ECO:0000256" key="10">
    <source>
        <dbReference type="ARBA" id="ARBA00023125"/>
    </source>
</evidence>
<keyword evidence="6" id="KW-0694">RNA-binding</keyword>
<evidence type="ECO:0000259" key="14">
    <source>
        <dbReference type="PROSITE" id="PS50994"/>
    </source>
</evidence>
<dbReference type="Pfam" id="PF17921">
    <property type="entry name" value="Integrase_H2C2"/>
    <property type="match status" value="1"/>
</dbReference>